<evidence type="ECO:0000256" key="1">
    <source>
        <dbReference type="SAM" id="SignalP"/>
    </source>
</evidence>
<dbReference type="InterPro" id="IPR038636">
    <property type="entry name" value="Wzi_sf"/>
</dbReference>
<accession>A0ABS9KVV4</accession>
<dbReference type="RefSeq" id="WP_237874987.1">
    <property type="nucleotide sequence ID" value="NZ_JAKLTR010000013.1"/>
</dbReference>
<sequence length="562" mass="64783">MQFIKTLVRLLVFLCPFVAAAQSTYLPQGDKQTVLLERLEIKAQSDSVLNFSKIKPFNRGKYVMNGVKSYLEKNGEEQLSNIDLHNLRSIYMNNTEWLTDEERALYASKKPIWKKLYASPANFFETHVKDFDLVINPVVQYVVSKEIDNDQTLFLNTRGLSLRGRIANKIGFSAYLTDNQERDPLYVQQYISDRLAVPGQGFYKDFKAPGGVDYFDARGTITFNVTKYIDVSFGYDKNFIGNGYRSLYLSDFGNSSLFLRLNTRIWKFNYQNLFMELANADNRGITDKLIGKKYAAMHHLDINLTRWLNVGLFEGVVFGRPNRFEFSYLNPVIFYRSIELQNGSYDNSVAGLDFKANIAKRFQVYGQLLLDEFKLSEIRAGDGWWGNKWGYQLGAKYIDAFGVKNLDLQVETNRVRPFTYSHNDSVANYTHYNQPMAHPLMANFQEYIGIARFQPAPKWMIQAKAIYYTQGRDSSSANYGSNIFLPNQSRPADYGFNIGSGWKTNVFYSSLLVSYELKENLSLELFGTLRKQDAKTAPISSTTSKVISFGVRWNMHRREYDF</sequence>
<gene>
    <name evidence="2" type="ORF">LZZ85_19280</name>
</gene>
<dbReference type="EMBL" id="JAKLTR010000013">
    <property type="protein sequence ID" value="MCG2616451.1"/>
    <property type="molecule type" value="Genomic_DNA"/>
</dbReference>
<name>A0ABS9KVV4_9BACT</name>
<dbReference type="Proteomes" id="UP001165367">
    <property type="component" value="Unassembled WGS sequence"/>
</dbReference>
<evidence type="ECO:0000313" key="3">
    <source>
        <dbReference type="Proteomes" id="UP001165367"/>
    </source>
</evidence>
<protein>
    <submittedName>
        <fullName evidence="2">Capsule assembly Wzi family protein</fullName>
    </submittedName>
</protein>
<keyword evidence="1" id="KW-0732">Signal</keyword>
<organism evidence="2 3">
    <name type="scientific">Terrimonas ginsenosidimutans</name>
    <dbReference type="NCBI Taxonomy" id="2908004"/>
    <lineage>
        <taxon>Bacteria</taxon>
        <taxon>Pseudomonadati</taxon>
        <taxon>Bacteroidota</taxon>
        <taxon>Chitinophagia</taxon>
        <taxon>Chitinophagales</taxon>
        <taxon>Chitinophagaceae</taxon>
        <taxon>Terrimonas</taxon>
    </lineage>
</organism>
<keyword evidence="3" id="KW-1185">Reference proteome</keyword>
<comment type="caution">
    <text evidence="2">The sequence shown here is derived from an EMBL/GenBank/DDBJ whole genome shotgun (WGS) entry which is preliminary data.</text>
</comment>
<feature type="chain" id="PRO_5045561677" evidence="1">
    <location>
        <begin position="22"/>
        <end position="562"/>
    </location>
</feature>
<dbReference type="Gene3D" id="2.40.160.130">
    <property type="entry name" value="Capsule assembly protein Wzi"/>
    <property type="match status" value="1"/>
</dbReference>
<reference evidence="2" key="1">
    <citation type="submission" date="2022-01" db="EMBL/GenBank/DDBJ databases">
        <authorList>
            <person name="Jo J.-H."/>
            <person name="Im W.-T."/>
        </authorList>
    </citation>
    <scope>NUCLEOTIDE SEQUENCE</scope>
    <source>
        <strain evidence="2">NA20</strain>
    </source>
</reference>
<feature type="signal peptide" evidence="1">
    <location>
        <begin position="1"/>
        <end position="21"/>
    </location>
</feature>
<proteinExistence type="predicted"/>
<evidence type="ECO:0000313" key="2">
    <source>
        <dbReference type="EMBL" id="MCG2616451.1"/>
    </source>
</evidence>